<accession>A0A565C5P4</accession>
<comment type="caution">
    <text evidence="1">The sequence shown here is derived from an EMBL/GenBank/DDBJ whole genome shotgun (WGS) entry which is preliminary data.</text>
</comment>
<dbReference type="AlphaFoldDB" id="A0A565C5P4"/>
<name>A0A565C5P4_9BRAS</name>
<gene>
    <name evidence="1" type="ORF">ANE_LOCUS19438</name>
</gene>
<protein>
    <submittedName>
        <fullName evidence="1">Uncharacterized protein</fullName>
    </submittedName>
</protein>
<evidence type="ECO:0000313" key="1">
    <source>
        <dbReference type="EMBL" id="VVB08994.1"/>
    </source>
</evidence>
<dbReference type="Proteomes" id="UP000489600">
    <property type="component" value="Unassembled WGS sequence"/>
</dbReference>
<evidence type="ECO:0000313" key="2">
    <source>
        <dbReference type="Proteomes" id="UP000489600"/>
    </source>
</evidence>
<reference evidence="1" key="1">
    <citation type="submission" date="2019-07" db="EMBL/GenBank/DDBJ databases">
        <authorList>
            <person name="Dittberner H."/>
        </authorList>
    </citation>
    <scope>NUCLEOTIDE SEQUENCE [LARGE SCALE GENOMIC DNA]</scope>
</reference>
<keyword evidence="2" id="KW-1185">Reference proteome</keyword>
<dbReference type="EMBL" id="CABITT030000006">
    <property type="protein sequence ID" value="VVB08994.1"/>
    <property type="molecule type" value="Genomic_DNA"/>
</dbReference>
<sequence length="57" mass="6696">MEPESVVAADGADCATECQLKKMALMKMALQRTQEHVPLNILWRHLRLNKWMMTRNR</sequence>
<organism evidence="1 2">
    <name type="scientific">Arabis nemorensis</name>
    <dbReference type="NCBI Taxonomy" id="586526"/>
    <lineage>
        <taxon>Eukaryota</taxon>
        <taxon>Viridiplantae</taxon>
        <taxon>Streptophyta</taxon>
        <taxon>Embryophyta</taxon>
        <taxon>Tracheophyta</taxon>
        <taxon>Spermatophyta</taxon>
        <taxon>Magnoliopsida</taxon>
        <taxon>eudicotyledons</taxon>
        <taxon>Gunneridae</taxon>
        <taxon>Pentapetalae</taxon>
        <taxon>rosids</taxon>
        <taxon>malvids</taxon>
        <taxon>Brassicales</taxon>
        <taxon>Brassicaceae</taxon>
        <taxon>Arabideae</taxon>
        <taxon>Arabis</taxon>
    </lineage>
</organism>
<proteinExistence type="predicted"/>